<proteinExistence type="predicted"/>
<organism evidence="1 2">
    <name type="scientific">Letharia columbiana</name>
    <dbReference type="NCBI Taxonomy" id="112416"/>
    <lineage>
        <taxon>Eukaryota</taxon>
        <taxon>Fungi</taxon>
        <taxon>Dikarya</taxon>
        <taxon>Ascomycota</taxon>
        <taxon>Pezizomycotina</taxon>
        <taxon>Lecanoromycetes</taxon>
        <taxon>OSLEUM clade</taxon>
        <taxon>Lecanoromycetidae</taxon>
        <taxon>Lecanorales</taxon>
        <taxon>Lecanorineae</taxon>
        <taxon>Parmeliaceae</taxon>
        <taxon>Letharia</taxon>
    </lineage>
</organism>
<reference evidence="1 2" key="1">
    <citation type="journal article" date="2020" name="Genomics">
        <title>Complete, high-quality genomes from long-read metagenomic sequencing of two wolf lichen thalli reveals enigmatic genome architecture.</title>
        <authorList>
            <person name="McKenzie S.K."/>
            <person name="Walston R.F."/>
            <person name="Allen J.L."/>
        </authorList>
    </citation>
    <scope>NUCLEOTIDE SEQUENCE [LARGE SCALE GENOMIC DNA]</scope>
    <source>
        <strain evidence="1">WasteWater2</strain>
    </source>
</reference>
<dbReference type="RefSeq" id="XP_037166029.1">
    <property type="nucleotide sequence ID" value="XM_037306905.1"/>
</dbReference>
<dbReference type="Proteomes" id="UP000578531">
    <property type="component" value="Unassembled WGS sequence"/>
</dbReference>
<gene>
    <name evidence="1" type="ORF">HO173_004987</name>
</gene>
<evidence type="ECO:0000313" key="2">
    <source>
        <dbReference type="Proteomes" id="UP000578531"/>
    </source>
</evidence>
<dbReference type="EMBL" id="JACCJC010000017">
    <property type="protein sequence ID" value="KAF6236696.1"/>
    <property type="molecule type" value="Genomic_DNA"/>
</dbReference>
<name>A0A8H6L5V8_9LECA</name>
<keyword evidence="2" id="KW-1185">Reference proteome</keyword>
<protein>
    <submittedName>
        <fullName evidence="1">Uncharacterized protein</fullName>
    </submittedName>
</protein>
<sequence length="164" mass="18146">MYNTAIPSCIFSSVKEGLFMIIKAFSQKLVSLDGAMAGAGALCSSHTESISTPLERLKPLLPSYNIQWPISAPLKARSARSTLLQPALDDLLVRIPQINQDTFASIQAAANPILPLPFWRCILARILVAYVTDDARNATDWTRFSPYTRNGLYPLGIYHNHLQT</sequence>
<dbReference type="GeneID" id="59286651"/>
<comment type="caution">
    <text evidence="1">The sequence shown here is derived from an EMBL/GenBank/DDBJ whole genome shotgun (WGS) entry which is preliminary data.</text>
</comment>
<dbReference type="AlphaFoldDB" id="A0A8H6L5V8"/>
<accession>A0A8H6L5V8</accession>
<evidence type="ECO:0000313" key="1">
    <source>
        <dbReference type="EMBL" id="KAF6236696.1"/>
    </source>
</evidence>